<sequence>MSSRLASFRGPSTPSSSPVQVPKNQNQQGGRAPPDSPSRLTESTFHRKTRTLLQELRSIAETWDDLILLDGLKAAKGLVDARTELDNALALLPDKQPRSHLVGPKLTYMEKKIADLDLVILKLEKQFRRMNNAIDNLEGVLSEAHKIKGWKWVHEEPLWTTWSLEKFVTSVPEILIPYHRSLESHRDIVNILRSHSVTFEVSRDAINTWAEQPWLEELGWEAKWEDLCAVEVERWDGPR</sequence>
<evidence type="ECO:0000313" key="2">
    <source>
        <dbReference type="EMBL" id="KAL0947352.1"/>
    </source>
</evidence>
<organism evidence="2 3">
    <name type="scientific">Hohenbuehelia grisea</name>
    <dbReference type="NCBI Taxonomy" id="104357"/>
    <lineage>
        <taxon>Eukaryota</taxon>
        <taxon>Fungi</taxon>
        <taxon>Dikarya</taxon>
        <taxon>Basidiomycota</taxon>
        <taxon>Agaricomycotina</taxon>
        <taxon>Agaricomycetes</taxon>
        <taxon>Agaricomycetidae</taxon>
        <taxon>Agaricales</taxon>
        <taxon>Pleurotineae</taxon>
        <taxon>Pleurotaceae</taxon>
        <taxon>Hohenbuehelia</taxon>
    </lineage>
</organism>
<feature type="region of interest" description="Disordered" evidence="1">
    <location>
        <begin position="1"/>
        <end position="46"/>
    </location>
</feature>
<reference evidence="3" key="1">
    <citation type="submission" date="2024-06" db="EMBL/GenBank/DDBJ databases">
        <title>Multi-omics analyses provide insights into the biosynthesis of the anticancer antibiotic pleurotin in Hohenbuehelia grisea.</title>
        <authorList>
            <person name="Weaver J.A."/>
            <person name="Alberti F."/>
        </authorList>
    </citation>
    <scope>NUCLEOTIDE SEQUENCE [LARGE SCALE GENOMIC DNA]</scope>
    <source>
        <strain evidence="3">T-177</strain>
    </source>
</reference>
<evidence type="ECO:0000313" key="3">
    <source>
        <dbReference type="Proteomes" id="UP001556367"/>
    </source>
</evidence>
<protein>
    <submittedName>
        <fullName evidence="2">Uncharacterized protein</fullName>
    </submittedName>
</protein>
<keyword evidence="3" id="KW-1185">Reference proteome</keyword>
<dbReference type="Proteomes" id="UP001556367">
    <property type="component" value="Unassembled WGS sequence"/>
</dbReference>
<accession>A0ABR3IVK7</accession>
<feature type="compositionally biased region" description="Low complexity" evidence="1">
    <location>
        <begin position="11"/>
        <end position="22"/>
    </location>
</feature>
<evidence type="ECO:0000256" key="1">
    <source>
        <dbReference type="SAM" id="MobiDB-lite"/>
    </source>
</evidence>
<name>A0ABR3IVK7_9AGAR</name>
<gene>
    <name evidence="2" type="ORF">HGRIS_013469</name>
</gene>
<comment type="caution">
    <text evidence="2">The sequence shown here is derived from an EMBL/GenBank/DDBJ whole genome shotgun (WGS) entry which is preliminary data.</text>
</comment>
<dbReference type="EMBL" id="JASNQZ010000015">
    <property type="protein sequence ID" value="KAL0947352.1"/>
    <property type="molecule type" value="Genomic_DNA"/>
</dbReference>
<proteinExistence type="predicted"/>